<evidence type="ECO:0000313" key="2">
    <source>
        <dbReference type="EMBL" id="GGO58893.1"/>
    </source>
</evidence>
<protein>
    <submittedName>
        <fullName evidence="2">Uncharacterized protein</fullName>
    </submittedName>
</protein>
<dbReference type="EMBL" id="BMNG01000026">
    <property type="protein sequence ID" value="GGO58893.1"/>
    <property type="molecule type" value="Genomic_DNA"/>
</dbReference>
<proteinExistence type="predicted"/>
<keyword evidence="3" id="KW-1185">Reference proteome</keyword>
<dbReference type="Proteomes" id="UP000656881">
    <property type="component" value="Unassembled WGS sequence"/>
</dbReference>
<sequence length="101" mass="11002">MDYCLFQCHSETVDADVVGYTGTPQNPRVLAVRLPDGRRVMSQRLTPVLSAQARAHLKQSGPGRHARTDTGERYTTTAAGLVVEVEAGTTRHAVVTVSRVR</sequence>
<accession>A0ABQ2MVL5</accession>
<name>A0ABQ2MVL5_9ACTN</name>
<comment type="caution">
    <text evidence="2">The sequence shown here is derived from an EMBL/GenBank/DDBJ whole genome shotgun (WGS) entry which is preliminary data.</text>
</comment>
<feature type="region of interest" description="Disordered" evidence="1">
    <location>
        <begin position="53"/>
        <end position="72"/>
    </location>
</feature>
<evidence type="ECO:0000313" key="3">
    <source>
        <dbReference type="Proteomes" id="UP000656881"/>
    </source>
</evidence>
<reference evidence="3" key="1">
    <citation type="journal article" date="2019" name="Int. J. Syst. Evol. Microbiol.">
        <title>The Global Catalogue of Microorganisms (GCM) 10K type strain sequencing project: providing services to taxonomists for standard genome sequencing and annotation.</title>
        <authorList>
            <consortium name="The Broad Institute Genomics Platform"/>
            <consortium name="The Broad Institute Genome Sequencing Center for Infectious Disease"/>
            <person name="Wu L."/>
            <person name="Ma J."/>
        </authorList>
    </citation>
    <scope>NUCLEOTIDE SEQUENCE [LARGE SCALE GENOMIC DNA]</scope>
    <source>
        <strain evidence="3">CGMCC 4.7349</strain>
    </source>
</reference>
<organism evidence="2 3">
    <name type="scientific">Streptomyces lasiicapitis</name>
    <dbReference type="NCBI Taxonomy" id="1923961"/>
    <lineage>
        <taxon>Bacteria</taxon>
        <taxon>Bacillati</taxon>
        <taxon>Actinomycetota</taxon>
        <taxon>Actinomycetes</taxon>
        <taxon>Kitasatosporales</taxon>
        <taxon>Streptomycetaceae</taxon>
        <taxon>Streptomyces</taxon>
    </lineage>
</organism>
<gene>
    <name evidence="2" type="ORF">GCM10012286_79240</name>
</gene>
<dbReference type="RefSeq" id="WP_189177544.1">
    <property type="nucleotide sequence ID" value="NZ_BMNG01000026.1"/>
</dbReference>
<evidence type="ECO:0000256" key="1">
    <source>
        <dbReference type="SAM" id="MobiDB-lite"/>
    </source>
</evidence>